<dbReference type="InterPro" id="IPR001781">
    <property type="entry name" value="Znf_LIM"/>
</dbReference>
<dbReference type="AlphaFoldDB" id="A0A183LN68"/>
<reference evidence="12 13" key="1">
    <citation type="submission" date="2018-11" db="EMBL/GenBank/DDBJ databases">
        <authorList>
            <consortium name="Pathogen Informatics"/>
        </authorList>
    </citation>
    <scope>NUCLEOTIDE SEQUENCE [LARGE SCALE GENOMIC DNA]</scope>
    <source>
        <strain evidence="12 13">Zambia</strain>
    </source>
</reference>
<keyword evidence="6 9" id="KW-0238">DNA-binding</keyword>
<accession>A0A183LN68</accession>
<dbReference type="CDD" id="cd00086">
    <property type="entry name" value="homeodomain"/>
    <property type="match status" value="1"/>
</dbReference>
<keyword evidence="5 10" id="KW-0440">LIM domain</keyword>
<comment type="subcellular location">
    <subcellularLocation>
        <location evidence="1 9 11">Nucleus</location>
    </subcellularLocation>
</comment>
<sequence>KYNFKELYSNELQCKGCNHQIHDKILIYLIKKDQLLNDINQKSINEQNQYKKQLKLSSNLLNFNFKKINYFNEFNYRNQSIEIYHIHCFNCYECGNCLTMNNNERCWIYQENKIICMNCRISSLISVIVEHDSQFLFFKKITFDRYKHCGRCRLQVPEDMKVHKLNRVPFHTTCFTCFQCGRQLHQGDKCGIFNNDVLCYEHYMTKFLSWKVLNLDTDSITNINQIESRQMDKPQQFLYDQENFSINMNEAKIDRNFNQDHIHLPNNRHKADRITMMNANCSTSSTSLSFNQSSEITESFLTSSNYPTVNNLQSISNISSTTTAKFTSVNSIENCQTTDNWCSIDESMLNEEILLSNGDISMTLTENGHSIDSSTSSNCSVHSKSKRIRTSFTPDQLAILQANFDIEANPDGQELERIAGMAKLNKRVTQVWFQNARARKKKIECRGTLEGQHDQIGFNNLTCCLADSMGIEEFYDNSKENIPSMNNMGEGLLSTNDDGMNSNQIYEREYNCKSDCFNELNHITNNDKNISNENKMGKNLSNFHLRSDPLFINDNSLTSNGNESNFSNSNNTIEHDFIMNRLFSNPNSFGKIPFSSTNGHCVSLSDTTPRECDRLERTNSMKDSSVTKNDVATIGINNHGVQINNTTSINVSTEDVVTFENMNESTHLQNSTPSARCTVRPNLFTDQNMVDIITPNYRLSNNFYFPAIALPTN</sequence>
<evidence type="ECO:0000313" key="12">
    <source>
        <dbReference type="EMBL" id="VDO65187.1"/>
    </source>
</evidence>
<keyword evidence="7 9" id="KW-0371">Homeobox</keyword>
<feature type="DNA-binding region" description="Homeobox" evidence="9">
    <location>
        <begin position="385"/>
        <end position="444"/>
    </location>
</feature>
<evidence type="ECO:0000256" key="3">
    <source>
        <dbReference type="ARBA" id="ARBA00022737"/>
    </source>
</evidence>
<dbReference type="PANTHER" id="PTHR24208:SF127">
    <property type="entry name" value="LIM_HOMEOBOX PROTEIN AWH"/>
    <property type="match status" value="1"/>
</dbReference>
<evidence type="ECO:0000256" key="9">
    <source>
        <dbReference type="PROSITE-ProRule" id="PRU00108"/>
    </source>
</evidence>
<evidence type="ECO:0000256" key="7">
    <source>
        <dbReference type="ARBA" id="ARBA00023155"/>
    </source>
</evidence>
<dbReference type="Proteomes" id="UP000277204">
    <property type="component" value="Unassembled WGS sequence"/>
</dbReference>
<evidence type="ECO:0000256" key="6">
    <source>
        <dbReference type="ARBA" id="ARBA00023125"/>
    </source>
</evidence>
<dbReference type="GO" id="GO:0046872">
    <property type="term" value="F:metal ion binding"/>
    <property type="evidence" value="ECO:0007669"/>
    <property type="project" value="UniProtKB-KW"/>
</dbReference>
<evidence type="ECO:0000313" key="13">
    <source>
        <dbReference type="Proteomes" id="UP000277204"/>
    </source>
</evidence>
<keyword evidence="2 10" id="KW-0479">Metal-binding</keyword>
<dbReference type="InterPro" id="IPR050453">
    <property type="entry name" value="LIM_Homeobox_TF"/>
</dbReference>
<dbReference type="GO" id="GO:0005634">
    <property type="term" value="C:nucleus"/>
    <property type="evidence" value="ECO:0007669"/>
    <property type="project" value="UniProtKB-SubCell"/>
</dbReference>
<dbReference type="CDD" id="cd08368">
    <property type="entry name" value="LIM"/>
    <property type="match status" value="2"/>
</dbReference>
<evidence type="ECO:0000256" key="5">
    <source>
        <dbReference type="ARBA" id="ARBA00023038"/>
    </source>
</evidence>
<dbReference type="SMART" id="SM00132">
    <property type="entry name" value="LIM"/>
    <property type="match status" value="1"/>
</dbReference>
<evidence type="ECO:0000256" key="4">
    <source>
        <dbReference type="ARBA" id="ARBA00022833"/>
    </source>
</evidence>
<dbReference type="SMART" id="SM00389">
    <property type="entry name" value="HOX"/>
    <property type="match status" value="1"/>
</dbReference>
<dbReference type="InterPro" id="IPR001356">
    <property type="entry name" value="HD"/>
</dbReference>
<gene>
    <name evidence="12" type="ORF">SMRZ_LOCUS5243</name>
</gene>
<proteinExistence type="predicted"/>
<keyword evidence="3" id="KW-0677">Repeat</keyword>
<dbReference type="GO" id="GO:0030182">
    <property type="term" value="P:neuron differentiation"/>
    <property type="evidence" value="ECO:0007669"/>
    <property type="project" value="TreeGrafter"/>
</dbReference>
<dbReference type="GO" id="GO:0000977">
    <property type="term" value="F:RNA polymerase II transcription regulatory region sequence-specific DNA binding"/>
    <property type="evidence" value="ECO:0007669"/>
    <property type="project" value="TreeGrafter"/>
</dbReference>
<dbReference type="EMBL" id="UZAI01001776">
    <property type="protein sequence ID" value="VDO65187.1"/>
    <property type="molecule type" value="Genomic_DNA"/>
</dbReference>
<keyword evidence="4 10" id="KW-0862">Zinc</keyword>
<evidence type="ECO:0000256" key="8">
    <source>
        <dbReference type="ARBA" id="ARBA00023242"/>
    </source>
</evidence>
<dbReference type="Gene3D" id="2.10.110.10">
    <property type="entry name" value="Cysteine Rich Protein"/>
    <property type="match status" value="2"/>
</dbReference>
<dbReference type="PROSITE" id="PS00478">
    <property type="entry name" value="LIM_DOMAIN_1"/>
    <property type="match status" value="1"/>
</dbReference>
<dbReference type="Gene3D" id="1.10.10.60">
    <property type="entry name" value="Homeodomain-like"/>
    <property type="match status" value="1"/>
</dbReference>
<evidence type="ECO:0000256" key="1">
    <source>
        <dbReference type="ARBA" id="ARBA00004123"/>
    </source>
</evidence>
<dbReference type="Pfam" id="PF00046">
    <property type="entry name" value="Homeodomain"/>
    <property type="match status" value="1"/>
</dbReference>
<evidence type="ECO:0000256" key="10">
    <source>
        <dbReference type="PROSITE-ProRule" id="PRU00125"/>
    </source>
</evidence>
<keyword evidence="8 9" id="KW-0539">Nucleus</keyword>
<evidence type="ECO:0000256" key="2">
    <source>
        <dbReference type="ARBA" id="ARBA00022723"/>
    </source>
</evidence>
<dbReference type="InterPro" id="IPR009057">
    <property type="entry name" value="Homeodomain-like_sf"/>
</dbReference>
<dbReference type="PANTHER" id="PTHR24208">
    <property type="entry name" value="LIM/HOMEOBOX PROTEIN LHX"/>
    <property type="match status" value="1"/>
</dbReference>
<dbReference type="GO" id="GO:0000981">
    <property type="term" value="F:DNA-binding transcription factor activity, RNA polymerase II-specific"/>
    <property type="evidence" value="ECO:0007669"/>
    <property type="project" value="TreeGrafter"/>
</dbReference>
<dbReference type="Pfam" id="PF00412">
    <property type="entry name" value="LIM"/>
    <property type="match status" value="1"/>
</dbReference>
<dbReference type="PROSITE" id="PS50023">
    <property type="entry name" value="LIM_DOMAIN_2"/>
    <property type="match status" value="1"/>
</dbReference>
<dbReference type="STRING" id="48269.A0A183LN68"/>
<protein>
    <submittedName>
        <fullName evidence="12">Uncharacterized protein</fullName>
    </submittedName>
</protein>
<feature type="non-terminal residue" evidence="12">
    <location>
        <position position="1"/>
    </location>
</feature>
<keyword evidence="13" id="KW-1185">Reference proteome</keyword>
<organism evidence="12 13">
    <name type="scientific">Schistosoma margrebowiei</name>
    <dbReference type="NCBI Taxonomy" id="48269"/>
    <lineage>
        <taxon>Eukaryota</taxon>
        <taxon>Metazoa</taxon>
        <taxon>Spiralia</taxon>
        <taxon>Lophotrochozoa</taxon>
        <taxon>Platyhelminthes</taxon>
        <taxon>Trematoda</taxon>
        <taxon>Digenea</taxon>
        <taxon>Strigeidida</taxon>
        <taxon>Schistosomatoidea</taxon>
        <taxon>Schistosomatidae</taxon>
        <taxon>Schistosoma</taxon>
    </lineage>
</organism>
<dbReference type="SUPFAM" id="SSF46689">
    <property type="entry name" value="Homeodomain-like"/>
    <property type="match status" value="1"/>
</dbReference>
<dbReference type="PROSITE" id="PS50071">
    <property type="entry name" value="HOMEOBOX_2"/>
    <property type="match status" value="1"/>
</dbReference>
<evidence type="ECO:0000256" key="11">
    <source>
        <dbReference type="RuleBase" id="RU000682"/>
    </source>
</evidence>
<name>A0A183LN68_9TREM</name>